<proteinExistence type="predicted"/>
<organism evidence="3 4">
    <name type="scientific">Catonella massiliensis</name>
    <dbReference type="NCBI Taxonomy" id="2799636"/>
    <lineage>
        <taxon>Bacteria</taxon>
        <taxon>Bacillati</taxon>
        <taxon>Bacillota</taxon>
        <taxon>Clostridia</taxon>
        <taxon>Lachnospirales</taxon>
        <taxon>Lachnospiraceae</taxon>
        <taxon>Catonella</taxon>
    </lineage>
</organism>
<keyword evidence="4" id="KW-1185">Reference proteome</keyword>
<evidence type="ECO:0000313" key="4">
    <source>
        <dbReference type="Proteomes" id="UP000604730"/>
    </source>
</evidence>
<keyword evidence="2" id="KW-1133">Transmembrane helix</keyword>
<keyword evidence="1" id="KW-0175">Coiled coil</keyword>
<reference evidence="3 4" key="1">
    <citation type="submission" date="2021-01" db="EMBL/GenBank/DDBJ databases">
        <title>Isolation and description of Catonella massiliensis sp. nov., a novel Catonella species, isolated from a stable periodontitis subject.</title>
        <authorList>
            <person name="Antezack A."/>
            <person name="Boxberger M."/>
            <person name="La Scola B."/>
            <person name="Monnet-Corti V."/>
        </authorList>
    </citation>
    <scope>NUCLEOTIDE SEQUENCE [LARGE SCALE GENOMIC DNA]</scope>
    <source>
        <strain evidence="3 4">Marseille-Q4567</strain>
    </source>
</reference>
<accession>A0ABS1J387</accession>
<dbReference type="Pfam" id="PF04977">
    <property type="entry name" value="DivIC"/>
    <property type="match status" value="1"/>
</dbReference>
<evidence type="ECO:0000256" key="2">
    <source>
        <dbReference type="SAM" id="Phobius"/>
    </source>
</evidence>
<gene>
    <name evidence="3" type="ORF">JJN12_11250</name>
</gene>
<dbReference type="Proteomes" id="UP000604730">
    <property type="component" value="Unassembled WGS sequence"/>
</dbReference>
<evidence type="ECO:0000256" key="1">
    <source>
        <dbReference type="SAM" id="Coils"/>
    </source>
</evidence>
<feature type="coiled-coil region" evidence="1">
    <location>
        <begin position="46"/>
        <end position="73"/>
    </location>
</feature>
<protein>
    <submittedName>
        <fullName evidence="3">Septum formation initiator family protein</fullName>
    </submittedName>
</protein>
<sequence length="98" mass="11304">MAGRRRRRTGKLGKVLCAVFACLFLTIISINKFMLEDRLVQAKVKNEAMKAYLESEKDRAEELEGLKAEMKTRKFVEETARDKFGLAYENEIVFEPGK</sequence>
<keyword evidence="2" id="KW-0472">Membrane</keyword>
<feature type="transmembrane region" description="Helical" evidence="2">
    <location>
        <begin position="12"/>
        <end position="30"/>
    </location>
</feature>
<evidence type="ECO:0000313" key="3">
    <source>
        <dbReference type="EMBL" id="MBK5898349.1"/>
    </source>
</evidence>
<name>A0ABS1J387_9FIRM</name>
<dbReference type="InterPro" id="IPR007060">
    <property type="entry name" value="FtsL/DivIC"/>
</dbReference>
<dbReference type="RefSeq" id="WP_208429775.1">
    <property type="nucleotide sequence ID" value="NZ_JAEPRJ010000001.1"/>
</dbReference>
<dbReference type="EMBL" id="JAEPRJ010000001">
    <property type="protein sequence ID" value="MBK5898349.1"/>
    <property type="molecule type" value="Genomic_DNA"/>
</dbReference>
<keyword evidence="2" id="KW-0812">Transmembrane</keyword>
<comment type="caution">
    <text evidence="3">The sequence shown here is derived from an EMBL/GenBank/DDBJ whole genome shotgun (WGS) entry which is preliminary data.</text>
</comment>